<organism evidence="1 2">
    <name type="scientific">Vibrio nigripulchritudo SOn1</name>
    <dbReference type="NCBI Taxonomy" id="1238450"/>
    <lineage>
        <taxon>Bacteria</taxon>
        <taxon>Pseudomonadati</taxon>
        <taxon>Pseudomonadota</taxon>
        <taxon>Gammaproteobacteria</taxon>
        <taxon>Vibrionales</taxon>
        <taxon>Vibrionaceae</taxon>
        <taxon>Vibrio</taxon>
    </lineage>
</organism>
<dbReference type="Proteomes" id="UP000018211">
    <property type="component" value="Unassembled WGS sequence"/>
</dbReference>
<evidence type="ECO:0000313" key="1">
    <source>
        <dbReference type="EMBL" id="CCO44545.1"/>
    </source>
</evidence>
<dbReference type="AlphaFoldDB" id="A0AAV2VJJ0"/>
<accession>A0AAV2VJJ0</accession>
<dbReference type="RefSeq" id="WP_022610356.1">
    <property type="nucleotide sequence ID" value="NZ_LK391965.1"/>
</dbReference>
<protein>
    <submittedName>
        <fullName evidence="1">Uncharacterized protein</fullName>
    </submittedName>
</protein>
<sequence length="303" mass="34491">MPLTFEPLVLKVGKHDLVDVLKGESEFSSDWEDSKDFCGVANRIIKGQSESKIERLRDIAKRNINYLEQNKESAPCVVLLPEKESGEDYSALYTDLKQYFGPLQSSAPKLIYPFGRASFLMSFKKLSRLLDEHESGVWVLGIDTDAAFLKKEQEEEPKEVACNDSFFLVKVKKSKNGLNYGWGLIDVSTLDKQVGESTRFIFRASAKRAKQRYSHLSLPFAVPKDAVSDWNSEIHHLHKYLNENTEFKFLETTFGDLGANSGLWKVIHTSNVQEKDPVDGFCHFQMDVSDNNFRAAASFTWQL</sequence>
<comment type="caution">
    <text evidence="1">The sequence shown here is derived from an EMBL/GenBank/DDBJ whole genome shotgun (WGS) entry which is preliminary data.</text>
</comment>
<evidence type="ECO:0000313" key="2">
    <source>
        <dbReference type="Proteomes" id="UP000018211"/>
    </source>
</evidence>
<proteinExistence type="predicted"/>
<gene>
    <name evidence="1" type="ORF">VIBNISOn1_1160053</name>
</gene>
<name>A0AAV2VJJ0_9VIBR</name>
<reference evidence="1 2" key="1">
    <citation type="journal article" date="2013" name="ISME J.">
        <title>Comparative genomics of pathogenic lineages of Vibrio nigripulchritudo identifies virulence-associated traits.</title>
        <authorList>
            <person name="Goudenege D."/>
            <person name="Labreuche Y."/>
            <person name="Krin E."/>
            <person name="Ansquer D."/>
            <person name="Mangenot S."/>
            <person name="Calteau A."/>
            <person name="Medigue C."/>
            <person name="Mazel D."/>
            <person name="Polz M.F."/>
            <person name="Le Roux F."/>
        </authorList>
    </citation>
    <scope>NUCLEOTIDE SEQUENCE [LARGE SCALE GENOMIC DNA]</scope>
    <source>
        <strain evidence="1 2">SOn1</strain>
    </source>
</reference>
<dbReference type="EMBL" id="CAOF01000020">
    <property type="protein sequence ID" value="CCO44545.1"/>
    <property type="molecule type" value="Genomic_DNA"/>
</dbReference>